<name>A0ABR0JYU8_9EURO</name>
<keyword evidence="1" id="KW-1133">Transmembrane helix</keyword>
<dbReference type="PANTHER" id="PTHR23028">
    <property type="entry name" value="ACETYLTRANSFERASE"/>
    <property type="match status" value="1"/>
</dbReference>
<sequence length="504" mass="57298">MAPDLELTNPSRLVLNIFPSATNACRRRLSNVSGKTTMSRTVDVDLESAKVAAAEREELGSKNAAEYEQVRPTAYLDGLRGLAALLVYFSHNVPWWYGFEGGIEHGFGYHGERMLATFPFVRSLFSGGASAVAIFFVMSGYVLSIAPLRMLCEGRTTEARWHLLAALIKRPFRLFLPVAAISLVFALVMQLPFGMAPHLEWPKPEPTLSAELRRWTKELGLTINPLVEHGQFTHWFCYDPPAWTMTAEHRGSMLVFSVLATFSFTRVKWWIYACGFTALLMLVVYQWELACFLFGLVLAINDLEKFDQAILASRLSRQSQHIFYHFVFFAGWYILGQPHGVREPELSYGTPGLYFMTKMLPSYYYNNEFWRFWNTIGATMLIYGTMNIRWIQSFLLWPSLRCLGRVSFSLYLIHIPIAWTIGDRVCRLLGVVRQDFTTEYDGLLAIPDVGPRGFSTGLLVWQAVVLPLNLLLASWATKKIDKPSVAVERWIVARLGLARDSSRP</sequence>
<gene>
    <name evidence="3" type="ORF">LTR24_008877</name>
</gene>
<feature type="transmembrane region" description="Helical" evidence="1">
    <location>
        <begin position="369"/>
        <end position="390"/>
    </location>
</feature>
<keyword evidence="4" id="KW-1185">Reference proteome</keyword>
<keyword evidence="1" id="KW-0472">Membrane</keyword>
<reference evidence="3 4" key="1">
    <citation type="submission" date="2023-08" db="EMBL/GenBank/DDBJ databases">
        <title>Black Yeasts Isolated from many extreme environments.</title>
        <authorList>
            <person name="Coleine C."/>
            <person name="Stajich J.E."/>
            <person name="Selbmann L."/>
        </authorList>
    </citation>
    <scope>NUCLEOTIDE SEQUENCE [LARGE SCALE GENOMIC DNA]</scope>
    <source>
        <strain evidence="3 4">CCFEE 5885</strain>
    </source>
</reference>
<evidence type="ECO:0000313" key="4">
    <source>
        <dbReference type="Proteomes" id="UP001345013"/>
    </source>
</evidence>
<feature type="transmembrane region" description="Helical" evidence="1">
    <location>
        <begin position="322"/>
        <end position="341"/>
    </location>
</feature>
<accession>A0ABR0JYU8</accession>
<evidence type="ECO:0000256" key="1">
    <source>
        <dbReference type="SAM" id="Phobius"/>
    </source>
</evidence>
<evidence type="ECO:0000259" key="2">
    <source>
        <dbReference type="Pfam" id="PF01757"/>
    </source>
</evidence>
<dbReference type="Pfam" id="PF01757">
    <property type="entry name" value="Acyl_transf_3"/>
    <property type="match status" value="1"/>
</dbReference>
<dbReference type="InterPro" id="IPR002656">
    <property type="entry name" value="Acyl_transf_3_dom"/>
</dbReference>
<dbReference type="InterPro" id="IPR050879">
    <property type="entry name" value="Acyltransferase_3"/>
</dbReference>
<protein>
    <recommendedName>
        <fullName evidence="2">Acyltransferase 3 domain-containing protein</fullName>
    </recommendedName>
</protein>
<feature type="transmembrane region" description="Helical" evidence="1">
    <location>
        <begin position="269"/>
        <end position="301"/>
    </location>
</feature>
<dbReference type="EMBL" id="JAVRRG010000168">
    <property type="protein sequence ID" value="KAK5079851.1"/>
    <property type="molecule type" value="Genomic_DNA"/>
</dbReference>
<feature type="transmembrane region" description="Helical" evidence="1">
    <location>
        <begin position="172"/>
        <end position="193"/>
    </location>
</feature>
<dbReference type="PANTHER" id="PTHR23028:SF134">
    <property type="entry name" value="PUTATIVE (AFU_ORTHOLOGUE AFUA_4G08520)-RELATED"/>
    <property type="match status" value="1"/>
</dbReference>
<feature type="transmembrane region" description="Helical" evidence="1">
    <location>
        <begin position="402"/>
        <end position="421"/>
    </location>
</feature>
<evidence type="ECO:0000313" key="3">
    <source>
        <dbReference type="EMBL" id="KAK5079851.1"/>
    </source>
</evidence>
<feature type="domain" description="Acyltransferase 3" evidence="2">
    <location>
        <begin position="74"/>
        <end position="428"/>
    </location>
</feature>
<comment type="caution">
    <text evidence="3">The sequence shown here is derived from an EMBL/GenBank/DDBJ whole genome shotgun (WGS) entry which is preliminary data.</text>
</comment>
<feature type="transmembrane region" description="Helical" evidence="1">
    <location>
        <begin position="124"/>
        <end position="151"/>
    </location>
</feature>
<dbReference type="Proteomes" id="UP001345013">
    <property type="component" value="Unassembled WGS sequence"/>
</dbReference>
<keyword evidence="1" id="KW-0812">Transmembrane</keyword>
<proteinExistence type="predicted"/>
<feature type="transmembrane region" description="Helical" evidence="1">
    <location>
        <begin position="458"/>
        <end position="476"/>
    </location>
</feature>
<organism evidence="3 4">
    <name type="scientific">Lithohypha guttulata</name>
    <dbReference type="NCBI Taxonomy" id="1690604"/>
    <lineage>
        <taxon>Eukaryota</taxon>
        <taxon>Fungi</taxon>
        <taxon>Dikarya</taxon>
        <taxon>Ascomycota</taxon>
        <taxon>Pezizomycotina</taxon>
        <taxon>Eurotiomycetes</taxon>
        <taxon>Chaetothyriomycetidae</taxon>
        <taxon>Chaetothyriales</taxon>
        <taxon>Trichomeriaceae</taxon>
        <taxon>Lithohypha</taxon>
    </lineage>
</organism>